<feature type="non-terminal residue" evidence="1">
    <location>
        <position position="1"/>
    </location>
</feature>
<organism evidence="1 2">
    <name type="scientific">Streptosporangium algeriense</name>
    <dbReference type="NCBI Taxonomy" id="1682748"/>
    <lineage>
        <taxon>Bacteria</taxon>
        <taxon>Bacillati</taxon>
        <taxon>Actinomycetota</taxon>
        <taxon>Actinomycetes</taxon>
        <taxon>Streptosporangiales</taxon>
        <taxon>Streptosporangiaceae</taxon>
        <taxon>Streptosporangium</taxon>
    </lineage>
</organism>
<keyword evidence="2" id="KW-1185">Reference proteome</keyword>
<evidence type="ECO:0000313" key="2">
    <source>
        <dbReference type="Proteomes" id="UP001597024"/>
    </source>
</evidence>
<dbReference type="Proteomes" id="UP001597024">
    <property type="component" value="Unassembled WGS sequence"/>
</dbReference>
<evidence type="ECO:0000313" key="1">
    <source>
        <dbReference type="EMBL" id="MFD0887572.1"/>
    </source>
</evidence>
<reference evidence="2" key="1">
    <citation type="journal article" date="2019" name="Int. J. Syst. Evol. Microbiol.">
        <title>The Global Catalogue of Microorganisms (GCM) 10K type strain sequencing project: providing services to taxonomists for standard genome sequencing and annotation.</title>
        <authorList>
            <consortium name="The Broad Institute Genomics Platform"/>
            <consortium name="The Broad Institute Genome Sequencing Center for Infectious Disease"/>
            <person name="Wu L."/>
            <person name="Ma J."/>
        </authorList>
    </citation>
    <scope>NUCLEOTIDE SEQUENCE [LARGE SCALE GENOMIC DNA]</scope>
    <source>
        <strain evidence="2">CCUG 62974</strain>
    </source>
</reference>
<protein>
    <submittedName>
        <fullName evidence="1">Uncharacterized protein</fullName>
    </submittedName>
</protein>
<dbReference type="EMBL" id="JBHTHX010000982">
    <property type="protein sequence ID" value="MFD0887572.1"/>
    <property type="molecule type" value="Genomic_DNA"/>
</dbReference>
<sequence>PGGVLPRAGPLPAVPRGVEPVLALCGRDLSLRAIRLDVRLAARRFPGKTHAQRLARSPRRFTQE</sequence>
<proteinExistence type="predicted"/>
<accession>A0ABW3DXP8</accession>
<gene>
    <name evidence="1" type="ORF">ACFQ08_23785</name>
</gene>
<name>A0ABW3DXP8_9ACTN</name>
<comment type="caution">
    <text evidence="1">The sequence shown here is derived from an EMBL/GenBank/DDBJ whole genome shotgun (WGS) entry which is preliminary data.</text>
</comment>